<name>A0A291B0M8_9VIRU</name>
<dbReference type="KEGG" id="vg:65099809"/>
<reference evidence="1" key="2">
    <citation type="journal article" date="2017" name="Sci. Rep.">
        <title>Characterization of a new member of Iridoviridae, Shrimp hemocyte iridescent virus (SHIV), found in white leg shrimp (Litopenaeus vannamei).</title>
        <authorList>
            <person name="Qiu L."/>
            <person name="Chen M.M."/>
            <person name="Wan X.Y."/>
            <person name="Li C."/>
            <person name="Zhang Q.L."/>
            <person name="Wang R.Y."/>
            <person name="Cheng D.Y."/>
            <person name="Dong X."/>
            <person name="Yang B."/>
            <person name="Wang X.H."/>
            <person name="Xiang J.H."/>
            <person name="Huang J."/>
        </authorList>
    </citation>
    <scope>NUCLEOTIDE SEQUENCE [LARGE SCALE GENOMIC DNA]</scope>
    <source>
        <strain evidence="1">20141215</strain>
    </source>
</reference>
<dbReference type="RefSeq" id="YP_010084789.1">
    <property type="nucleotide sequence ID" value="NC_055165.1"/>
</dbReference>
<accession>A0A291B0M8</accession>
<proteinExistence type="predicted"/>
<reference evidence="1" key="1">
    <citation type="journal article" date="2017" name="Arch. Virol.">
        <title>Complete genome sequence of shrimp hemocyte iridescent virus (SHIV) isolated from white leg shrimp, Litopenaeus vannamei.</title>
        <authorList>
            <person name="Qiu L."/>
            <person name="Chen M.M."/>
            <person name="Wang R.Y."/>
            <person name="Wan X.Y."/>
            <person name="Li C."/>
            <person name="Zhang Q.L."/>
            <person name="Dong X."/>
            <person name="Yang B."/>
            <person name="Xiang J.H."/>
            <person name="Huang J."/>
        </authorList>
    </citation>
    <scope>NUCLEOTIDE SEQUENCE [LARGE SCALE GENOMIC DNA]</scope>
    <source>
        <strain evidence="1">20141215</strain>
    </source>
</reference>
<sequence>MGPFLPTNEIIPGMSPSRVRRIQQKYTTPKRPSTYYDARSRPFKPANDIIPGMSAAEVRRIKKKYAQPAEESVYFDALDLD</sequence>
<dbReference type="Proteomes" id="UP000297192">
    <property type="component" value="Segment"/>
</dbReference>
<protein>
    <submittedName>
        <fullName evidence="1">Uncharacterized protein</fullName>
    </submittedName>
</protein>
<keyword evidence="2" id="KW-1185">Reference proteome</keyword>
<evidence type="ECO:0000313" key="2">
    <source>
        <dbReference type="Proteomes" id="UP000297192"/>
    </source>
</evidence>
<dbReference type="GeneID" id="65099809"/>
<dbReference type="EMBL" id="MF599468">
    <property type="protein sequence ID" value="ATE87046.1"/>
    <property type="molecule type" value="Genomic_DNA"/>
</dbReference>
<evidence type="ECO:0000313" key="1">
    <source>
        <dbReference type="EMBL" id="ATE87046.1"/>
    </source>
</evidence>
<gene>
    <name evidence="1" type="primary">37L</name>
</gene>
<organism evidence="1">
    <name type="scientific">Shrimp hemocyte iridescent virus</name>
    <dbReference type="NCBI Taxonomy" id="2039780"/>
    <lineage>
        <taxon>Viruses</taxon>
        <taxon>Varidnaviria</taxon>
        <taxon>Bamfordvirae</taxon>
        <taxon>Nucleocytoviricota</taxon>
        <taxon>Megaviricetes</taxon>
        <taxon>Pimascovirales</taxon>
        <taxon>Pimascovirales incertae sedis</taxon>
        <taxon>Iridoviridae</taxon>
        <taxon>Betairidovirinae</taxon>
        <taxon>Decapodiridovirus</taxon>
        <taxon>Decapodiridovirus litopenaeus1</taxon>
        <taxon>Decapod iridescent virus 1</taxon>
    </lineage>
</organism>